<evidence type="ECO:0000313" key="1">
    <source>
        <dbReference type="EMBL" id="VVC94502.1"/>
    </source>
</evidence>
<gene>
    <name evidence="1" type="ORF">LSINAPIS_LOCUS6432</name>
</gene>
<evidence type="ECO:0000313" key="2">
    <source>
        <dbReference type="Proteomes" id="UP000324832"/>
    </source>
</evidence>
<dbReference type="Gene3D" id="2.130.10.10">
    <property type="entry name" value="YVTN repeat-like/Quinoprotein amine dehydrogenase"/>
    <property type="match status" value="1"/>
</dbReference>
<name>A0A5E4Q883_9NEOP</name>
<proteinExistence type="predicted"/>
<reference evidence="1 2" key="1">
    <citation type="submission" date="2017-07" db="EMBL/GenBank/DDBJ databases">
        <authorList>
            <person name="Talla V."/>
            <person name="Backstrom N."/>
        </authorList>
    </citation>
    <scope>NUCLEOTIDE SEQUENCE [LARGE SCALE GENOMIC DNA]</scope>
</reference>
<protein>
    <recommendedName>
        <fullName evidence="3">Ommochrome-binding protein-like</fullName>
    </recommendedName>
</protein>
<evidence type="ECO:0008006" key="3">
    <source>
        <dbReference type="Google" id="ProtNLM"/>
    </source>
</evidence>
<dbReference type="Proteomes" id="UP000324832">
    <property type="component" value="Unassembled WGS sequence"/>
</dbReference>
<accession>A0A5E4Q883</accession>
<organism evidence="1 2">
    <name type="scientific">Leptidea sinapis</name>
    <dbReference type="NCBI Taxonomy" id="189913"/>
    <lineage>
        <taxon>Eukaryota</taxon>
        <taxon>Metazoa</taxon>
        <taxon>Ecdysozoa</taxon>
        <taxon>Arthropoda</taxon>
        <taxon>Hexapoda</taxon>
        <taxon>Insecta</taxon>
        <taxon>Pterygota</taxon>
        <taxon>Neoptera</taxon>
        <taxon>Endopterygota</taxon>
        <taxon>Lepidoptera</taxon>
        <taxon>Glossata</taxon>
        <taxon>Ditrysia</taxon>
        <taxon>Papilionoidea</taxon>
        <taxon>Pieridae</taxon>
        <taxon>Dismorphiinae</taxon>
        <taxon>Leptidea</taxon>
    </lineage>
</organism>
<sequence length="285" mass="32649">MLLLLLLTVPDVAAENNVKNEKVSCDGLLFHDVYYDREILVENLGRPYNLVVHKQTGMLLFSHTVQNGTEIDFEILACHFNKEPKQCDIIGGIPGGYAIAYDSANDDIYFGGHDGIYKYNFFTKSAEFFDERGKSIWGLFIRKNFYYIEYPTQKLYVYQNDDFVKVAEAVNIEIDNFFVSKASDIYFANKTALYKVESVGRRTVVLSDEVMVRQIADDKYGDIYICGTDGIYLEDKPFNRIKRIAEIDHAFGITFDGNDNAIYANRNTIYRLLPSNTTGTCYNEN</sequence>
<dbReference type="InterPro" id="IPR015943">
    <property type="entry name" value="WD40/YVTN_repeat-like_dom_sf"/>
</dbReference>
<keyword evidence="2" id="KW-1185">Reference proteome</keyword>
<dbReference type="AlphaFoldDB" id="A0A5E4Q883"/>
<dbReference type="SUPFAM" id="SSF101898">
    <property type="entry name" value="NHL repeat"/>
    <property type="match status" value="1"/>
</dbReference>
<dbReference type="EMBL" id="FZQP02002015">
    <property type="protein sequence ID" value="VVC94502.1"/>
    <property type="molecule type" value="Genomic_DNA"/>
</dbReference>